<dbReference type="AlphaFoldDB" id="X6NNL2"/>
<proteinExistence type="predicted"/>
<dbReference type="Gene3D" id="3.80.10.10">
    <property type="entry name" value="Ribonuclease Inhibitor"/>
    <property type="match status" value="1"/>
</dbReference>
<organism evidence="2 3">
    <name type="scientific">Reticulomyxa filosa</name>
    <dbReference type="NCBI Taxonomy" id="46433"/>
    <lineage>
        <taxon>Eukaryota</taxon>
        <taxon>Sar</taxon>
        <taxon>Rhizaria</taxon>
        <taxon>Retaria</taxon>
        <taxon>Foraminifera</taxon>
        <taxon>Monothalamids</taxon>
        <taxon>Reticulomyxidae</taxon>
        <taxon>Reticulomyxa</taxon>
    </lineage>
</organism>
<feature type="compositionally biased region" description="Basic and acidic residues" evidence="1">
    <location>
        <begin position="457"/>
        <end position="466"/>
    </location>
</feature>
<dbReference type="EMBL" id="ASPP01007210">
    <property type="protein sequence ID" value="ETO27518.1"/>
    <property type="molecule type" value="Genomic_DNA"/>
</dbReference>
<reference evidence="2 3" key="1">
    <citation type="journal article" date="2013" name="Curr. Biol.">
        <title>The Genome of the Foraminiferan Reticulomyxa filosa.</title>
        <authorList>
            <person name="Glockner G."/>
            <person name="Hulsmann N."/>
            <person name="Schleicher M."/>
            <person name="Noegel A.A."/>
            <person name="Eichinger L."/>
            <person name="Gallinger C."/>
            <person name="Pawlowski J."/>
            <person name="Sierra R."/>
            <person name="Euteneuer U."/>
            <person name="Pillet L."/>
            <person name="Moustafa A."/>
            <person name="Platzer M."/>
            <person name="Groth M."/>
            <person name="Szafranski K."/>
            <person name="Schliwa M."/>
        </authorList>
    </citation>
    <scope>NUCLEOTIDE SEQUENCE [LARGE SCALE GENOMIC DNA]</scope>
</reference>
<dbReference type="SUPFAM" id="SSF52047">
    <property type="entry name" value="RNI-like"/>
    <property type="match status" value="1"/>
</dbReference>
<keyword evidence="3" id="KW-1185">Reference proteome</keyword>
<protein>
    <submittedName>
        <fullName evidence="2">Uncharacterized protein</fullName>
    </submittedName>
</protein>
<comment type="caution">
    <text evidence="2">The sequence shown here is derived from an EMBL/GenBank/DDBJ whole genome shotgun (WGS) entry which is preliminary data.</text>
</comment>
<name>X6NNL2_RETFI</name>
<feature type="compositionally biased region" description="Basic residues" evidence="1">
    <location>
        <begin position="431"/>
        <end position="449"/>
    </location>
</feature>
<gene>
    <name evidence="2" type="ORF">RFI_09613</name>
</gene>
<sequence>MTNTNTNVTEEKDTNDDDIQMSECSEKMSFQSKIPIHLLSDIISYLYPWERMQCIVCKEIWRYSLFRSFGQDKADFYDTTIRLYFMRCFIYYQIDQELCVDLSNAWYNSLTLNGKKMLQFFLVYHDHLIHSITVDESNDSNSEIKKFLACDKGLKIVCQNNSSIRWYHNGMNFLCFVVRSLYNRLSALALTGCDLTNDDVTVLLKAIQHRIDQDNTNQNKLSEIFHTLNLVANPRINDDCMPLLWKTLLQIKSLRYVFLSQTSITPRSFVHFHDQFMYHMEVVKIIPAKLSIHLPATDFNQIPPEINEQNEKMLNSLHKKIKEFDETSNCSIFCQSVLKFCRMLTMFKSIFFPYCTHFRFKMSIAKIPSNGRRGFHNNHNLNVQSNELAKLFGPCGGIKPEYTDTNEPHNKQQPEQVNWHDVCRKEALEKRTKKKDKKITKKKESKSKHLNNPQGRDISKNKEQEQNKSNQVKKKKNY</sequence>
<evidence type="ECO:0000313" key="3">
    <source>
        <dbReference type="Proteomes" id="UP000023152"/>
    </source>
</evidence>
<feature type="compositionally biased region" description="Basic and acidic residues" evidence="1">
    <location>
        <begin position="421"/>
        <end position="430"/>
    </location>
</feature>
<feature type="region of interest" description="Disordered" evidence="1">
    <location>
        <begin position="399"/>
        <end position="478"/>
    </location>
</feature>
<dbReference type="Proteomes" id="UP000023152">
    <property type="component" value="Unassembled WGS sequence"/>
</dbReference>
<evidence type="ECO:0000256" key="1">
    <source>
        <dbReference type="SAM" id="MobiDB-lite"/>
    </source>
</evidence>
<evidence type="ECO:0000313" key="2">
    <source>
        <dbReference type="EMBL" id="ETO27518.1"/>
    </source>
</evidence>
<dbReference type="InterPro" id="IPR032675">
    <property type="entry name" value="LRR_dom_sf"/>
</dbReference>
<accession>X6NNL2</accession>